<gene>
    <name evidence="1" type="ORF">Nstercoris_00714</name>
</gene>
<dbReference type="Pfam" id="PF13743">
    <property type="entry name" value="Thioredoxin_5"/>
    <property type="match status" value="1"/>
</dbReference>
<dbReference type="SUPFAM" id="SSF52833">
    <property type="entry name" value="Thioredoxin-like"/>
    <property type="match status" value="1"/>
</dbReference>
<proteinExistence type="predicted"/>
<organism evidence="1 2">
    <name type="scientific">Nitrosomonas stercoris</name>
    <dbReference type="NCBI Taxonomy" id="1444684"/>
    <lineage>
        <taxon>Bacteria</taxon>
        <taxon>Pseudomonadati</taxon>
        <taxon>Pseudomonadota</taxon>
        <taxon>Betaproteobacteria</taxon>
        <taxon>Nitrosomonadales</taxon>
        <taxon>Nitrosomonadaceae</taxon>
        <taxon>Nitrosomonas</taxon>
    </lineage>
</organism>
<reference evidence="1 2" key="1">
    <citation type="submission" date="2019-06" db="EMBL/GenBank/DDBJ databases">
        <title>Nitrosomonas stercoris KYUHI-S whole genome shotgun sequence.</title>
        <authorList>
            <person name="Nakagawa T."/>
            <person name="Tsuchiya Y."/>
            <person name="Takahashi R."/>
        </authorList>
    </citation>
    <scope>NUCLEOTIDE SEQUENCE [LARGE SCALE GENOMIC DNA]</scope>
    <source>
        <strain evidence="1 2">KYUHI-S</strain>
    </source>
</reference>
<dbReference type="InterPro" id="IPR036249">
    <property type="entry name" value="Thioredoxin-like_sf"/>
</dbReference>
<dbReference type="PANTHER" id="PTHR13887">
    <property type="entry name" value="GLUTATHIONE S-TRANSFERASE KAPPA"/>
    <property type="match status" value="1"/>
</dbReference>
<dbReference type="EMBL" id="AP019755">
    <property type="protein sequence ID" value="BBL34478.1"/>
    <property type="molecule type" value="Genomic_DNA"/>
</dbReference>
<evidence type="ECO:0008006" key="3">
    <source>
        <dbReference type="Google" id="ProtNLM"/>
    </source>
</evidence>
<dbReference type="AlphaFoldDB" id="A0A4Y1YKY3"/>
<dbReference type="Gene3D" id="1.10.472.60">
    <property type="entry name" value="putative protein disulfide isomerase domain"/>
    <property type="match status" value="1"/>
</dbReference>
<name>A0A4Y1YKY3_9PROT</name>
<dbReference type="Gene3D" id="3.40.30.10">
    <property type="entry name" value="Glutaredoxin"/>
    <property type="match status" value="1"/>
</dbReference>
<protein>
    <recommendedName>
        <fullName evidence="3">DSBA-like thioredoxin domain-containing protein</fullName>
    </recommendedName>
</protein>
<sequence>MNKPVLWYVADPMCSWCWGFAPVIKQIKQQYSTTFTIKLLPGGLRPKTKVPFPAEKRAQILQHWHNVHTTTGQPFTFDQALPEDFIYDTEPACRSINSVSQIKPEQTFSFFAAIQHAFYVEQQDVTQSSVLTKLAENLSISTARFIADFQSDSTKQHTLAGFQRAIQWGVNGFPTLIIEHDAKRYLLSTGYRPIEVLCPALDKWLQQYI</sequence>
<evidence type="ECO:0000313" key="2">
    <source>
        <dbReference type="Proteomes" id="UP000316473"/>
    </source>
</evidence>
<keyword evidence="2" id="KW-1185">Reference proteome</keyword>
<dbReference type="Proteomes" id="UP000316473">
    <property type="component" value="Chromosome"/>
</dbReference>
<dbReference type="PANTHER" id="PTHR13887:SF54">
    <property type="entry name" value="DSBA FAMILY PROTEIN"/>
    <property type="match status" value="1"/>
</dbReference>
<dbReference type="CDD" id="cd03025">
    <property type="entry name" value="DsbA_FrnE_like"/>
    <property type="match status" value="1"/>
</dbReference>
<accession>A0A4Y1YKY3</accession>
<evidence type="ECO:0000313" key="1">
    <source>
        <dbReference type="EMBL" id="BBL34478.1"/>
    </source>
</evidence>
<dbReference type="KEGG" id="nst:Nstercoris_00714"/>